<name>A0ABS9KU94_9BACT</name>
<dbReference type="Proteomes" id="UP001165367">
    <property type="component" value="Unassembled WGS sequence"/>
</dbReference>
<evidence type="ECO:0000256" key="2">
    <source>
        <dbReference type="ARBA" id="ARBA00022777"/>
    </source>
</evidence>
<evidence type="ECO:0000313" key="6">
    <source>
        <dbReference type="EMBL" id="MCG2615904.1"/>
    </source>
</evidence>
<dbReference type="InterPro" id="IPR011047">
    <property type="entry name" value="Quinoprotein_ADH-like_sf"/>
</dbReference>
<dbReference type="PROSITE" id="PS50109">
    <property type="entry name" value="HIS_KIN"/>
    <property type="match status" value="1"/>
</dbReference>
<sequence length="983" mass="110982">MLQKRRNILLAVFLQLILHFLPADTYSQRLLHTTYRLNENLYDAGSENVSGYIRVVYQTRNKLLFVGTKFGFCIYDGNKFRNYTRFGEKYIGGVNDFAELEDGRVAILSSTHGILVLDKNVLRAMPVLPQTPVARFFSFHRTTDNALLVSSNNGIYRFKHDHFVKTPVSGGSNANFYYDIENIDDDLLIASNGPGSPFILFDSKYHIRKKFPISNIVYDVQEDHRGNLWMATPAGLKKASRQKLLDGILEFETMPAPLARSGIDSKIVISLYADPYSNLWAGTAFGGLFRIDTLFNVTQFHFPNGFSFDRVNCFFEDAEHNLWLGTENGLVKIPDPRIVKYISNDGLQSSTINKVWSFNGDVLGISTSNIFQANEHANPKITLVDTLPEATSVFSTDKYLYAYSTRSLVQTQKINGRYQSKKTALKLPADLTFKRGAVAIDEQTFLFPLNTGGIFLSNVENGSVLNGISYLVEQMYYDHTDKLLWTSELNAGLRAYRVDKGLSLVCTDTSISRNVSAMSAGKNGTMWLATRDKGIFLVIMENNRLKVLQHITRQKGLSSDLYTSILESKEGKIFAGNIASVDIIQRIKDNYVINNLAAQLGYYNEVYSLAEDGFGNIWAGGLNGLLMLPADANLLSVNSSQTMITRMQLNDSIIDLHDLMSGRSFVLMPHQNDISFEFSSPYLKSESMVKYVYRLLRKGDTAWSQPFTNTTLALKDLPPGQFVFQVKALYAGGSITSNIAAVSFRILSPWYRSWWFLTLCVLSLAGLLYALYRYRLRQVIRLQQVRNRIASDLHDDIGSTLTNINILSSLGRRNLDEPAQAREFLDRITEEVNSSSQALDDIIWSVNTSNDGLDETAARMRRYAAELFDAGNVRYEFDLDSDLAQRKLSMEQRRDFYLVFKETLNNIFKHAEAKNVWINVQIEKGNLIMSVRDDGKGFDVNADTHRNGLKNLRARVNRWNGYIQVKSAPGMGTIIVVSMPVKA</sequence>
<feature type="domain" description="Histidine kinase" evidence="5">
    <location>
        <begin position="792"/>
        <end position="983"/>
    </location>
</feature>
<organism evidence="6 7">
    <name type="scientific">Terrimonas ginsenosidimutans</name>
    <dbReference type="NCBI Taxonomy" id="2908004"/>
    <lineage>
        <taxon>Bacteria</taxon>
        <taxon>Pseudomonadati</taxon>
        <taxon>Bacteroidota</taxon>
        <taxon>Chitinophagia</taxon>
        <taxon>Chitinophagales</taxon>
        <taxon>Chitinophagaceae</taxon>
        <taxon>Terrimonas</taxon>
    </lineage>
</organism>
<evidence type="ECO:0000256" key="4">
    <source>
        <dbReference type="SAM" id="Phobius"/>
    </source>
</evidence>
<dbReference type="InterPro" id="IPR003594">
    <property type="entry name" value="HATPase_dom"/>
</dbReference>
<dbReference type="SUPFAM" id="SSF50998">
    <property type="entry name" value="Quinoprotein alcohol dehydrogenase-like"/>
    <property type="match status" value="1"/>
</dbReference>
<keyword evidence="2 6" id="KW-0418">Kinase</keyword>
<evidence type="ECO:0000256" key="3">
    <source>
        <dbReference type="ARBA" id="ARBA00023012"/>
    </source>
</evidence>
<protein>
    <submittedName>
        <fullName evidence="6">Histidine kinase</fullName>
    </submittedName>
</protein>
<feature type="transmembrane region" description="Helical" evidence="4">
    <location>
        <begin position="754"/>
        <end position="772"/>
    </location>
</feature>
<comment type="caution">
    <text evidence="6">The sequence shown here is derived from an EMBL/GenBank/DDBJ whole genome shotgun (WGS) entry which is preliminary data.</text>
</comment>
<dbReference type="Pfam" id="PF07494">
    <property type="entry name" value="Reg_prop"/>
    <property type="match status" value="1"/>
</dbReference>
<dbReference type="InterPro" id="IPR050482">
    <property type="entry name" value="Sensor_HK_TwoCompSys"/>
</dbReference>
<dbReference type="EMBL" id="JAKLTR010000010">
    <property type="protein sequence ID" value="MCG2615904.1"/>
    <property type="molecule type" value="Genomic_DNA"/>
</dbReference>
<keyword evidence="4" id="KW-1133">Transmembrane helix</keyword>
<dbReference type="SMART" id="SM00387">
    <property type="entry name" value="HATPase_c"/>
    <property type="match status" value="1"/>
</dbReference>
<evidence type="ECO:0000313" key="7">
    <source>
        <dbReference type="Proteomes" id="UP001165367"/>
    </source>
</evidence>
<dbReference type="RefSeq" id="WP_237874390.1">
    <property type="nucleotide sequence ID" value="NZ_JAKLTR010000010.1"/>
</dbReference>
<dbReference type="Pfam" id="PF07730">
    <property type="entry name" value="HisKA_3"/>
    <property type="match status" value="1"/>
</dbReference>
<keyword evidence="3" id="KW-0902">Two-component regulatory system</keyword>
<dbReference type="Gene3D" id="3.30.565.10">
    <property type="entry name" value="Histidine kinase-like ATPase, C-terminal domain"/>
    <property type="match status" value="1"/>
</dbReference>
<dbReference type="InterPro" id="IPR015943">
    <property type="entry name" value="WD40/YVTN_repeat-like_dom_sf"/>
</dbReference>
<dbReference type="Pfam" id="PF02518">
    <property type="entry name" value="HATPase_c"/>
    <property type="match status" value="1"/>
</dbReference>
<gene>
    <name evidence="6" type="ORF">LZZ85_16530</name>
</gene>
<dbReference type="Gene3D" id="2.60.40.10">
    <property type="entry name" value="Immunoglobulins"/>
    <property type="match status" value="1"/>
</dbReference>
<dbReference type="InterPro" id="IPR011712">
    <property type="entry name" value="Sig_transdc_His_kin_sub3_dim/P"/>
</dbReference>
<keyword evidence="4" id="KW-0812">Transmembrane</keyword>
<dbReference type="GO" id="GO:0016301">
    <property type="term" value="F:kinase activity"/>
    <property type="evidence" value="ECO:0007669"/>
    <property type="project" value="UniProtKB-KW"/>
</dbReference>
<reference evidence="6" key="1">
    <citation type="submission" date="2022-01" db="EMBL/GenBank/DDBJ databases">
        <authorList>
            <person name="Jo J.-H."/>
            <person name="Im W.-T."/>
        </authorList>
    </citation>
    <scope>NUCLEOTIDE SEQUENCE</scope>
    <source>
        <strain evidence="6">NA20</strain>
    </source>
</reference>
<dbReference type="CDD" id="cd16917">
    <property type="entry name" value="HATPase_UhpB-NarQ-NarX-like"/>
    <property type="match status" value="1"/>
</dbReference>
<dbReference type="Gene3D" id="2.130.10.10">
    <property type="entry name" value="YVTN repeat-like/Quinoprotein amine dehydrogenase"/>
    <property type="match status" value="2"/>
</dbReference>
<keyword evidence="7" id="KW-1185">Reference proteome</keyword>
<keyword evidence="4" id="KW-0472">Membrane</keyword>
<dbReference type="PANTHER" id="PTHR24421">
    <property type="entry name" value="NITRATE/NITRITE SENSOR PROTEIN NARX-RELATED"/>
    <property type="match status" value="1"/>
</dbReference>
<dbReference type="InterPro" id="IPR036890">
    <property type="entry name" value="HATPase_C_sf"/>
</dbReference>
<evidence type="ECO:0000256" key="1">
    <source>
        <dbReference type="ARBA" id="ARBA00022679"/>
    </source>
</evidence>
<accession>A0ABS9KU94</accession>
<dbReference type="Gene3D" id="1.20.5.1930">
    <property type="match status" value="1"/>
</dbReference>
<evidence type="ECO:0000259" key="5">
    <source>
        <dbReference type="PROSITE" id="PS50109"/>
    </source>
</evidence>
<keyword evidence="1" id="KW-0808">Transferase</keyword>
<dbReference type="SUPFAM" id="SSF55874">
    <property type="entry name" value="ATPase domain of HSP90 chaperone/DNA topoisomerase II/histidine kinase"/>
    <property type="match status" value="1"/>
</dbReference>
<dbReference type="InterPro" id="IPR011110">
    <property type="entry name" value="Reg_prop"/>
</dbReference>
<dbReference type="InterPro" id="IPR005467">
    <property type="entry name" value="His_kinase_dom"/>
</dbReference>
<proteinExistence type="predicted"/>
<dbReference type="InterPro" id="IPR013783">
    <property type="entry name" value="Ig-like_fold"/>
</dbReference>